<reference evidence="2" key="1">
    <citation type="submission" date="2017-02" db="EMBL/GenBank/DDBJ databases">
        <authorList>
            <person name="Varghese N."/>
            <person name="Submissions S."/>
        </authorList>
    </citation>
    <scope>NUCLEOTIDE SEQUENCE [LARGE SCALE GENOMIC DNA]</scope>
    <source>
        <strain evidence="2">DSM 22270</strain>
    </source>
</reference>
<gene>
    <name evidence="1" type="ORF">SAMN05660293_00887</name>
</gene>
<sequence>MTKYQLTSDQISSKVAGETVILNHNKGAYYGLNEVGVLVWDNLEKGPQTLDALCNAVISEYEVDPETCKSDIDTLLKDLISEKLVEVIK</sequence>
<protein>
    <submittedName>
        <fullName evidence="1">Coenzyme PQQ synthesis protein D (PqqD)</fullName>
    </submittedName>
</protein>
<dbReference type="AlphaFoldDB" id="A0A1T5C4T1"/>
<evidence type="ECO:0000313" key="1">
    <source>
        <dbReference type="EMBL" id="SKB54349.1"/>
    </source>
</evidence>
<dbReference type="EMBL" id="FUZA01000001">
    <property type="protein sequence ID" value="SKB54349.1"/>
    <property type="molecule type" value="Genomic_DNA"/>
</dbReference>
<dbReference type="Proteomes" id="UP000190897">
    <property type="component" value="Unassembled WGS sequence"/>
</dbReference>
<evidence type="ECO:0000313" key="2">
    <source>
        <dbReference type="Proteomes" id="UP000190897"/>
    </source>
</evidence>
<accession>A0A1T5C4T1</accession>
<proteinExistence type="predicted"/>
<dbReference type="InterPro" id="IPR008792">
    <property type="entry name" value="PQQD"/>
</dbReference>
<dbReference type="Pfam" id="PF05402">
    <property type="entry name" value="PqqD"/>
    <property type="match status" value="1"/>
</dbReference>
<dbReference type="STRING" id="651661.SAMN05660293_00887"/>
<name>A0A1T5C4T1_9BACT</name>
<dbReference type="InterPro" id="IPR041881">
    <property type="entry name" value="PqqD_sf"/>
</dbReference>
<dbReference type="Gene3D" id="1.10.10.1150">
    <property type="entry name" value="Coenzyme PQQ synthesis protein D (PqqD)"/>
    <property type="match status" value="1"/>
</dbReference>
<dbReference type="RefSeq" id="WP_082213415.1">
    <property type="nucleotide sequence ID" value="NZ_FUZA01000001.1"/>
</dbReference>
<organism evidence="1 2">
    <name type="scientific">Dyadobacter psychrophilus</name>
    <dbReference type="NCBI Taxonomy" id="651661"/>
    <lineage>
        <taxon>Bacteria</taxon>
        <taxon>Pseudomonadati</taxon>
        <taxon>Bacteroidota</taxon>
        <taxon>Cytophagia</taxon>
        <taxon>Cytophagales</taxon>
        <taxon>Spirosomataceae</taxon>
        <taxon>Dyadobacter</taxon>
    </lineage>
</organism>
<keyword evidence="2" id="KW-1185">Reference proteome</keyword>
<dbReference type="OrthoDB" id="1495225at2"/>